<evidence type="ECO:0000313" key="2">
    <source>
        <dbReference type="EMBL" id="ETS03120.1"/>
    </source>
</evidence>
<proteinExistence type="predicted"/>
<reference evidence="3" key="1">
    <citation type="journal article" date="2013" name="Ind. Biotechnol.">
        <title>Comparative genomics analysis of Trichoderma reesei strains.</title>
        <authorList>
            <person name="Koike H."/>
            <person name="Aerts A."/>
            <person name="LaButti K."/>
            <person name="Grigoriev I.V."/>
            <person name="Baker S.E."/>
        </authorList>
    </citation>
    <scope>NUCLEOTIDE SEQUENCE [LARGE SCALE GENOMIC DNA]</scope>
    <source>
        <strain evidence="3">ATCC 56765 / BCRC 32924 / NRRL 11460 / Rut C-30</strain>
    </source>
</reference>
<dbReference type="EMBL" id="KI911144">
    <property type="protein sequence ID" value="ETS03120.1"/>
    <property type="molecule type" value="Genomic_DNA"/>
</dbReference>
<dbReference type="AlphaFoldDB" id="A0A024SCN9"/>
<feature type="compositionally biased region" description="Polar residues" evidence="1">
    <location>
        <begin position="140"/>
        <end position="151"/>
    </location>
</feature>
<organism evidence="2 3">
    <name type="scientific">Hypocrea jecorina (strain ATCC 56765 / BCRC 32924 / NRRL 11460 / Rut C-30)</name>
    <name type="common">Trichoderma reesei</name>
    <dbReference type="NCBI Taxonomy" id="1344414"/>
    <lineage>
        <taxon>Eukaryota</taxon>
        <taxon>Fungi</taxon>
        <taxon>Dikarya</taxon>
        <taxon>Ascomycota</taxon>
        <taxon>Pezizomycotina</taxon>
        <taxon>Sordariomycetes</taxon>
        <taxon>Hypocreomycetidae</taxon>
        <taxon>Hypocreales</taxon>
        <taxon>Hypocreaceae</taxon>
        <taxon>Trichoderma</taxon>
    </lineage>
</organism>
<protein>
    <submittedName>
        <fullName evidence="2">Uncharacterized protein</fullName>
    </submittedName>
</protein>
<sequence length="235" mass="25696">MNTTWQATLAQRQYRPGGKLQQRNIVARHRFVDHWKKRSTLTNHALSIHASSSTARTVPSFCRPWHSASGLVLVTTLWDPFNINYARHGPECGGTGMSGIIASPLPVTRQMPDWQIAFPALPQLKDAASPATALQAHASKASSTPSSQNYATRKPGQGLHLWGDASRSCHLILPSPTNVSSSPPLLRAIRTGYHQASFGYACTNARYVPRSQPLLPSHGYFSACILVTSQAIFDE</sequence>
<dbReference type="HOGENOM" id="CLU_1180939_0_0_1"/>
<feature type="region of interest" description="Disordered" evidence="1">
    <location>
        <begin position="132"/>
        <end position="153"/>
    </location>
</feature>
<name>A0A024SCN9_HYPJR</name>
<dbReference type="KEGG" id="trr:M419DRAFT_76809"/>
<evidence type="ECO:0000256" key="1">
    <source>
        <dbReference type="SAM" id="MobiDB-lite"/>
    </source>
</evidence>
<dbReference type="Proteomes" id="UP000024376">
    <property type="component" value="Unassembled WGS sequence"/>
</dbReference>
<accession>A0A024SCN9</accession>
<gene>
    <name evidence="2" type="ORF">M419DRAFT_76809</name>
</gene>
<evidence type="ECO:0000313" key="3">
    <source>
        <dbReference type="Proteomes" id="UP000024376"/>
    </source>
</evidence>